<dbReference type="SUPFAM" id="SSF53098">
    <property type="entry name" value="Ribonuclease H-like"/>
    <property type="match status" value="1"/>
</dbReference>
<sequence>MVENKAHDYAVDNWTLGILSYEFLYGVPVGNHRMVQRKSGSDCSILNGNGPAKTPTVPPFEAETQSDTFRRILKVDLSFPPAPLVSVEAKNLISRLLVKDSSKRLSLQNIMEHPWITKNADPSGRREARWSPPSNGDFKLNVYAAINKDMRTVGFGAIIRNSKGEVIAALSMKIVGTLSPEMAEAKVIKVALSWTRYVGINIQFLKSDALTVVKALNDGIISHSEFDDLLLDVFSLLSYFPSVLIKHVYHEANAAAHKLAKFALGLDNDLIWLGESPLPI</sequence>
<keyword evidence="2" id="KW-0808">Transferase</keyword>
<dbReference type="Pfam" id="PF13456">
    <property type="entry name" value="RVT_3"/>
    <property type="match status" value="1"/>
</dbReference>
<evidence type="ECO:0000256" key="3">
    <source>
        <dbReference type="ARBA" id="ARBA00022741"/>
    </source>
</evidence>
<keyword evidence="3" id="KW-0547">Nucleotide-binding</keyword>
<dbReference type="InterPro" id="IPR030616">
    <property type="entry name" value="Aur-like"/>
</dbReference>
<dbReference type="Proteomes" id="UP000237000">
    <property type="component" value="Unassembled WGS sequence"/>
</dbReference>
<evidence type="ECO:0000256" key="4">
    <source>
        <dbReference type="ARBA" id="ARBA00022777"/>
    </source>
</evidence>
<name>A0A2P5C6X6_TREOI</name>
<comment type="caution">
    <text evidence="7">The sequence shown here is derived from an EMBL/GenBank/DDBJ whole genome shotgun (WGS) entry which is preliminary data.</text>
</comment>
<dbReference type="InterPro" id="IPR000719">
    <property type="entry name" value="Prot_kinase_dom"/>
</dbReference>
<accession>A0A2P5C6X6</accession>
<dbReference type="InterPro" id="IPR012337">
    <property type="entry name" value="RNaseH-like_sf"/>
</dbReference>
<dbReference type="Gene3D" id="3.30.420.10">
    <property type="entry name" value="Ribonuclease H-like superfamily/Ribonuclease H"/>
    <property type="match status" value="1"/>
</dbReference>
<evidence type="ECO:0000256" key="1">
    <source>
        <dbReference type="ARBA" id="ARBA00022527"/>
    </source>
</evidence>
<dbReference type="GO" id="GO:0003676">
    <property type="term" value="F:nucleic acid binding"/>
    <property type="evidence" value="ECO:0007669"/>
    <property type="project" value="InterPro"/>
</dbReference>
<dbReference type="AlphaFoldDB" id="A0A2P5C6X6"/>
<protein>
    <submittedName>
        <fullName evidence="7">Serine/threonine protein kinase</fullName>
    </submittedName>
</protein>
<dbReference type="InterPro" id="IPR011009">
    <property type="entry name" value="Kinase-like_dom_sf"/>
</dbReference>
<dbReference type="InterPro" id="IPR002156">
    <property type="entry name" value="RNaseH_domain"/>
</dbReference>
<keyword evidence="8" id="KW-1185">Reference proteome</keyword>
<dbReference type="InParanoid" id="A0A2P5C6X6"/>
<keyword evidence="4 7" id="KW-0418">Kinase</keyword>
<proteinExistence type="predicted"/>
<dbReference type="GO" id="GO:0005524">
    <property type="term" value="F:ATP binding"/>
    <property type="evidence" value="ECO:0007669"/>
    <property type="project" value="UniProtKB-KW"/>
</dbReference>
<dbReference type="GO" id="GO:0004674">
    <property type="term" value="F:protein serine/threonine kinase activity"/>
    <property type="evidence" value="ECO:0007669"/>
    <property type="project" value="UniProtKB-KW"/>
</dbReference>
<evidence type="ECO:0000259" key="6">
    <source>
        <dbReference type="PROSITE" id="PS50011"/>
    </source>
</evidence>
<gene>
    <name evidence="7" type="ORF">TorRG33x02_295440</name>
</gene>
<dbReference type="Gene3D" id="1.10.510.10">
    <property type="entry name" value="Transferase(Phosphotransferase) domain 1"/>
    <property type="match status" value="1"/>
</dbReference>
<keyword evidence="1 7" id="KW-0723">Serine/threonine-protein kinase</keyword>
<dbReference type="EMBL" id="JXTC01000405">
    <property type="protein sequence ID" value="PON56783.1"/>
    <property type="molecule type" value="Genomic_DNA"/>
</dbReference>
<dbReference type="CDD" id="cd06222">
    <property type="entry name" value="RNase_H_like"/>
    <property type="match status" value="1"/>
</dbReference>
<evidence type="ECO:0000313" key="7">
    <source>
        <dbReference type="EMBL" id="PON56783.1"/>
    </source>
</evidence>
<dbReference type="SUPFAM" id="SSF56112">
    <property type="entry name" value="Protein kinase-like (PK-like)"/>
    <property type="match status" value="1"/>
</dbReference>
<reference evidence="8" key="1">
    <citation type="submission" date="2016-06" db="EMBL/GenBank/DDBJ databases">
        <title>Parallel loss of symbiosis genes in relatives of nitrogen-fixing non-legume Parasponia.</title>
        <authorList>
            <person name="Van Velzen R."/>
            <person name="Holmer R."/>
            <person name="Bu F."/>
            <person name="Rutten L."/>
            <person name="Van Zeijl A."/>
            <person name="Liu W."/>
            <person name="Santuari L."/>
            <person name="Cao Q."/>
            <person name="Sharma T."/>
            <person name="Shen D."/>
            <person name="Roswanjaya Y."/>
            <person name="Wardhani T."/>
            <person name="Kalhor M.S."/>
            <person name="Jansen J."/>
            <person name="Van den Hoogen J."/>
            <person name="Gungor B."/>
            <person name="Hartog M."/>
            <person name="Hontelez J."/>
            <person name="Verver J."/>
            <person name="Yang W.-C."/>
            <person name="Schijlen E."/>
            <person name="Repin R."/>
            <person name="Schilthuizen M."/>
            <person name="Schranz E."/>
            <person name="Heidstra R."/>
            <person name="Miyata K."/>
            <person name="Fedorova E."/>
            <person name="Kohlen W."/>
            <person name="Bisseling T."/>
            <person name="Smit S."/>
            <person name="Geurts R."/>
        </authorList>
    </citation>
    <scope>NUCLEOTIDE SEQUENCE [LARGE SCALE GENOMIC DNA]</scope>
    <source>
        <strain evidence="8">cv. RG33-2</strain>
    </source>
</reference>
<keyword evidence="5" id="KW-0067">ATP-binding</keyword>
<dbReference type="InterPro" id="IPR044730">
    <property type="entry name" value="RNase_H-like_dom_plant"/>
</dbReference>
<evidence type="ECO:0000256" key="5">
    <source>
        <dbReference type="ARBA" id="ARBA00022840"/>
    </source>
</evidence>
<feature type="domain" description="Protein kinase" evidence="6">
    <location>
        <begin position="1"/>
        <end position="116"/>
    </location>
</feature>
<evidence type="ECO:0000313" key="8">
    <source>
        <dbReference type="Proteomes" id="UP000237000"/>
    </source>
</evidence>
<dbReference type="PROSITE" id="PS50011">
    <property type="entry name" value="PROTEIN_KINASE_DOM"/>
    <property type="match status" value="1"/>
</dbReference>
<organism evidence="7 8">
    <name type="scientific">Trema orientale</name>
    <name type="common">Charcoal tree</name>
    <name type="synonym">Celtis orientalis</name>
    <dbReference type="NCBI Taxonomy" id="63057"/>
    <lineage>
        <taxon>Eukaryota</taxon>
        <taxon>Viridiplantae</taxon>
        <taxon>Streptophyta</taxon>
        <taxon>Embryophyta</taxon>
        <taxon>Tracheophyta</taxon>
        <taxon>Spermatophyta</taxon>
        <taxon>Magnoliopsida</taxon>
        <taxon>eudicotyledons</taxon>
        <taxon>Gunneridae</taxon>
        <taxon>Pentapetalae</taxon>
        <taxon>rosids</taxon>
        <taxon>fabids</taxon>
        <taxon>Rosales</taxon>
        <taxon>Cannabaceae</taxon>
        <taxon>Trema</taxon>
    </lineage>
</organism>
<dbReference type="InterPro" id="IPR036397">
    <property type="entry name" value="RNaseH_sf"/>
</dbReference>
<dbReference type="STRING" id="63057.A0A2P5C6X6"/>
<dbReference type="OrthoDB" id="1193612at2759"/>
<evidence type="ECO:0000256" key="2">
    <source>
        <dbReference type="ARBA" id="ARBA00022679"/>
    </source>
</evidence>
<dbReference type="GO" id="GO:0004523">
    <property type="term" value="F:RNA-DNA hybrid ribonuclease activity"/>
    <property type="evidence" value="ECO:0007669"/>
    <property type="project" value="InterPro"/>
</dbReference>
<dbReference type="PANTHER" id="PTHR24350">
    <property type="entry name" value="SERINE/THREONINE-PROTEIN KINASE IAL-RELATED"/>
    <property type="match status" value="1"/>
</dbReference>
<dbReference type="Pfam" id="PF00069">
    <property type="entry name" value="Pkinase"/>
    <property type="match status" value="1"/>
</dbReference>